<feature type="active site" description="Proton acceptor" evidence="2">
    <location>
        <position position="171"/>
    </location>
</feature>
<feature type="short sequence motif" description="GXSXG" evidence="2">
    <location>
        <begin position="45"/>
        <end position="49"/>
    </location>
</feature>
<name>A0AAV5B0M5_9ACTN</name>
<dbReference type="GO" id="GO:0016042">
    <property type="term" value="P:lipid catabolic process"/>
    <property type="evidence" value="ECO:0007669"/>
    <property type="project" value="UniProtKB-UniRule"/>
</dbReference>
<dbReference type="CDD" id="cd07208">
    <property type="entry name" value="Pat_hypo_Ecoli_yjju_like"/>
    <property type="match status" value="1"/>
</dbReference>
<dbReference type="Pfam" id="PF19890">
    <property type="entry name" value="DUF6363"/>
    <property type="match status" value="1"/>
</dbReference>
<keyword evidence="2 4" id="KW-0378">Hydrolase</keyword>
<feature type="active site" description="Nucleophile" evidence="2">
    <location>
        <position position="47"/>
    </location>
</feature>
<dbReference type="EMBL" id="BQKC01000001">
    <property type="protein sequence ID" value="GJM54519.1"/>
    <property type="molecule type" value="Genomic_DNA"/>
</dbReference>
<dbReference type="InterPro" id="IPR037483">
    <property type="entry name" value="YjjU-like"/>
</dbReference>
<dbReference type="InterPro" id="IPR016035">
    <property type="entry name" value="Acyl_Trfase/lysoPLipase"/>
</dbReference>
<dbReference type="PROSITE" id="PS51635">
    <property type="entry name" value="PNPLA"/>
    <property type="match status" value="1"/>
</dbReference>
<gene>
    <name evidence="4" type="ORF">ATOP_01740</name>
</gene>
<sequence>MANNPVTRVNDVALCFEGGGMRASYTAAFSQALEDLGLDFPYVCGVSAGSSLTVNHVARDAHRSRLQFVEYADDPRFGGIGHFLHGEGYFNSDYLYEGCVESGEVPVRWGAFCENPAEAAMQAFSADTGRTRTWHKADYADPVDLARHARASSTMPLLMNPVEIEGELWFDGGLGDRGGLPHGMALADGYERLVVVATRPRGYRKETLGTAQRLLARRALARYPRVAEALVARAQAYNDAMAELEDMERRGQALVIRPDTMPVDNACLDKARLEASWDAGYIQAARELERVLAFCGL</sequence>
<dbReference type="InterPro" id="IPR045943">
    <property type="entry name" value="DUF6363"/>
</dbReference>
<proteinExistence type="predicted"/>
<evidence type="ECO:0000313" key="4">
    <source>
        <dbReference type="EMBL" id="GJM54519.1"/>
    </source>
</evidence>
<reference evidence="4" key="1">
    <citation type="journal article" date="2022" name="Int. J. Syst. Evol. Microbiol.">
        <title>Granulimonas faecalis gen. nov., sp. nov., and Leptogranulimonas caecicola gen. nov., sp. nov., novel lactate-producing Atopobiaceae bacteria isolated from mouse intestines, and an emended description of the family Atopobiaceae.</title>
        <authorList>
            <person name="Morinaga K."/>
            <person name="Kusada H."/>
            <person name="Sakamoto S."/>
            <person name="Murakami T."/>
            <person name="Toyoda A."/>
            <person name="Mori H."/>
            <person name="Meng X.Y."/>
            <person name="Takashino M."/>
            <person name="Murotomi K."/>
            <person name="Tamaki H."/>
        </authorList>
    </citation>
    <scope>NUCLEOTIDE SEQUENCE</scope>
    <source>
        <strain evidence="4">OPF53</strain>
    </source>
</reference>
<evidence type="ECO:0000313" key="5">
    <source>
        <dbReference type="Proteomes" id="UP001055025"/>
    </source>
</evidence>
<dbReference type="Pfam" id="PF01734">
    <property type="entry name" value="Patatin"/>
    <property type="match status" value="1"/>
</dbReference>
<dbReference type="GO" id="GO:0016787">
    <property type="term" value="F:hydrolase activity"/>
    <property type="evidence" value="ECO:0007669"/>
    <property type="project" value="UniProtKB-UniRule"/>
</dbReference>
<comment type="caution">
    <text evidence="4">The sequence shown here is derived from an EMBL/GenBank/DDBJ whole genome shotgun (WGS) entry which is preliminary data.</text>
</comment>
<evidence type="ECO:0000259" key="3">
    <source>
        <dbReference type="PROSITE" id="PS51635"/>
    </source>
</evidence>
<evidence type="ECO:0000256" key="1">
    <source>
        <dbReference type="ARBA" id="ARBA00023098"/>
    </source>
</evidence>
<feature type="domain" description="PNPLA" evidence="3">
    <location>
        <begin position="14"/>
        <end position="186"/>
    </location>
</feature>
<keyword evidence="5" id="KW-1185">Reference proteome</keyword>
<dbReference type="RefSeq" id="WP_168354029.1">
    <property type="nucleotide sequence ID" value="NZ_BQKC01000001.1"/>
</dbReference>
<dbReference type="Proteomes" id="UP001055025">
    <property type="component" value="Unassembled WGS sequence"/>
</dbReference>
<dbReference type="SUPFAM" id="SSF52151">
    <property type="entry name" value="FabD/lysophospholipase-like"/>
    <property type="match status" value="1"/>
</dbReference>
<feature type="short sequence motif" description="DGA/G" evidence="2">
    <location>
        <begin position="171"/>
        <end position="173"/>
    </location>
</feature>
<keyword evidence="2" id="KW-0442">Lipid degradation</keyword>
<dbReference type="AlphaFoldDB" id="A0AAV5B0M5"/>
<accession>A0AAV5B0M5</accession>
<dbReference type="Gene3D" id="3.40.1090.10">
    <property type="entry name" value="Cytosolic phospholipase A2 catalytic domain"/>
    <property type="match status" value="2"/>
</dbReference>
<evidence type="ECO:0000256" key="2">
    <source>
        <dbReference type="PROSITE-ProRule" id="PRU01161"/>
    </source>
</evidence>
<organism evidence="4 5">
    <name type="scientific">Granulimonas faecalis</name>
    <dbReference type="NCBI Taxonomy" id="2894155"/>
    <lineage>
        <taxon>Bacteria</taxon>
        <taxon>Bacillati</taxon>
        <taxon>Actinomycetota</taxon>
        <taxon>Coriobacteriia</taxon>
        <taxon>Coriobacteriales</taxon>
        <taxon>Kribbibacteriaceae</taxon>
        <taxon>Granulimonas</taxon>
    </lineage>
</organism>
<keyword evidence="1 2" id="KW-0443">Lipid metabolism</keyword>
<comment type="caution">
    <text evidence="2">Lacks conserved residue(s) required for the propagation of feature annotation.</text>
</comment>
<protein>
    <submittedName>
        <fullName evidence="4">Alpha-beta hydrolase esterase</fullName>
    </submittedName>
</protein>
<dbReference type="InterPro" id="IPR002641">
    <property type="entry name" value="PNPLA_dom"/>
</dbReference>